<feature type="non-terminal residue" evidence="1">
    <location>
        <position position="1"/>
    </location>
</feature>
<accession>A0A4P9WK98</accession>
<organism evidence="1 2">
    <name type="scientific">Blyttiomyces helicus</name>
    <dbReference type="NCBI Taxonomy" id="388810"/>
    <lineage>
        <taxon>Eukaryota</taxon>
        <taxon>Fungi</taxon>
        <taxon>Fungi incertae sedis</taxon>
        <taxon>Chytridiomycota</taxon>
        <taxon>Chytridiomycota incertae sedis</taxon>
        <taxon>Chytridiomycetes</taxon>
        <taxon>Chytridiomycetes incertae sedis</taxon>
        <taxon>Blyttiomyces</taxon>
    </lineage>
</organism>
<gene>
    <name evidence="1" type="ORF">BDK51DRAFT_29557</name>
</gene>
<name>A0A4P9WK98_9FUNG</name>
<dbReference type="Proteomes" id="UP000269721">
    <property type="component" value="Unassembled WGS sequence"/>
</dbReference>
<protein>
    <submittedName>
        <fullName evidence="1">Uncharacterized protein</fullName>
    </submittedName>
</protein>
<reference evidence="2" key="1">
    <citation type="journal article" date="2018" name="Nat. Microbiol.">
        <title>Leveraging single-cell genomics to expand the fungal tree of life.</title>
        <authorList>
            <person name="Ahrendt S.R."/>
            <person name="Quandt C.A."/>
            <person name="Ciobanu D."/>
            <person name="Clum A."/>
            <person name="Salamov A."/>
            <person name="Andreopoulos B."/>
            <person name="Cheng J.F."/>
            <person name="Woyke T."/>
            <person name="Pelin A."/>
            <person name="Henrissat B."/>
            <person name="Reynolds N.K."/>
            <person name="Benny G.L."/>
            <person name="Smith M.E."/>
            <person name="James T.Y."/>
            <person name="Grigoriev I.V."/>
        </authorList>
    </citation>
    <scope>NUCLEOTIDE SEQUENCE [LARGE SCALE GENOMIC DNA]</scope>
</reference>
<keyword evidence="2" id="KW-1185">Reference proteome</keyword>
<proteinExistence type="predicted"/>
<evidence type="ECO:0000313" key="1">
    <source>
        <dbReference type="EMBL" id="RKO92535.1"/>
    </source>
</evidence>
<evidence type="ECO:0000313" key="2">
    <source>
        <dbReference type="Proteomes" id="UP000269721"/>
    </source>
</evidence>
<sequence>CTWSTETEYYEAGYDIYTYANLPQYAYHGPMYSAEWANNQYWTLDGQVPNAAGVYTWGLDPTPSLGDLGTLNYLNVSLNFYMNKKTPKVPTYGCTLLAADMRTTIGDLMSSDRPTKNSFSAIIVAGTGQILANSISKNTNYTTTLETAPHASLKEVGEYLLGKYGSYTKVPTASLTATSGGQEWYYETERFKLDSMDSLLLIVGVPSSEV</sequence>
<dbReference type="EMBL" id="KZ994596">
    <property type="protein sequence ID" value="RKO92535.1"/>
    <property type="molecule type" value="Genomic_DNA"/>
</dbReference>
<dbReference type="AlphaFoldDB" id="A0A4P9WK98"/>